<sequence>MPFVIGIKAHVVNHLDKYPMNEVVLIDLDKNAVVSSYTELHRLPHETTWKLKRALKTLLKKSKELMSNSDNTELVANVSSSNFKVKKLKIFDNLHGMFTFVTFFIFLFLMLQSLQQYCHYANMHIPGWDDSAFFDAFLAFFVVFVGDWQNYFHAHSPTVPIPPFHLASEDVQLRVLDDILRSGHPVGKTLAKKVRPFEIALAQGSGINKQELATETTTTTTTTTMATTEPIDERPSHENGVDDNLDTIASHPRLSYSRSESTSRSEDQTSSIVIGENEEATESKKIQRREAIVNGPSSSSMLSHTAMTTTMMTAVTSTSTSTSTSSLGGKYMAELKNWKHKWQRVAGKRNVSIGGGGSFKLISATERLVRRTTRKQNKKALHITYDEEVLIYFQRMCQSQFFQSWFVRQKEDALHPHTKLQGMQVHLFKLFFFFLRIRTIINSPFFKKKKKDRFDYAMRNRSLYGGASYSGCFRFLREATMSHDNVANLTINLKSYVEDMAALTSAKEMIEFVERKEMHAEQLASGARHPRVFDALNNVLHYRLKNCIGKSYQHGLMGLFLLTYFVQNSTDRYVVAATNLFFPVILQLTQYRHPHDDIQLKMCKQASKLHQMVTNIDQLKKTRQKKYVTLKDLRSFEFKEEDHLEGTKKSNWIDEATVAANFVTTNLDKKEQDMMTDLLGLSSNDFDDEGTKYNTDKLQKKCGKEEKKKRKKDNNNNNTETYKKISQFDAKDPKAYRDKMVAGEVKMIPPFDHLHRQFQPQLRPSHLSNFRSSYDSAYSDKKKKKASNQIQYPSNKDIAPFNSKDKPLNLQTQTTVKSENDIFFLDDITIFEDKKQTSSASNPSLSSSMPMFRDSHNDPDFIDFDKSFSEKVPVPKLLIGAKQINTQNQQASINNNLTNDKKKDFDFDFFQTSNNTNHTASNQDSVKHQSSTTTPYKPITRTNTGNNNIISSFSTPLTISANNNPSKTLEDAKKQPQDNFNNVDLFDFFNTAPKQTYNNSNYGHNVNNDPPNKNKKVNVQELIKSGAYTNQNNSNNTHCDLFQGL</sequence>
<gene>
    <name evidence="3" type="ORF">RFI_14845</name>
</gene>
<feature type="compositionally biased region" description="Basic and acidic residues" evidence="1">
    <location>
        <begin position="231"/>
        <end position="240"/>
    </location>
</feature>
<keyword evidence="4" id="KW-1185">Reference proteome</keyword>
<accession>X6NAM3</accession>
<evidence type="ECO:0000256" key="1">
    <source>
        <dbReference type="SAM" id="MobiDB-lite"/>
    </source>
</evidence>
<dbReference type="InterPro" id="IPR043153">
    <property type="entry name" value="DENN_C"/>
</dbReference>
<feature type="compositionally biased region" description="Basic and acidic residues" evidence="1">
    <location>
        <begin position="281"/>
        <end position="291"/>
    </location>
</feature>
<feature type="region of interest" description="Disordered" evidence="1">
    <location>
        <begin position="214"/>
        <end position="302"/>
    </location>
</feature>
<keyword evidence="2" id="KW-1133">Transmembrane helix</keyword>
<evidence type="ECO:0000256" key="2">
    <source>
        <dbReference type="SAM" id="Phobius"/>
    </source>
</evidence>
<evidence type="ECO:0000313" key="4">
    <source>
        <dbReference type="Proteomes" id="UP000023152"/>
    </source>
</evidence>
<feature type="transmembrane region" description="Helical" evidence="2">
    <location>
        <begin position="94"/>
        <end position="114"/>
    </location>
</feature>
<dbReference type="AlphaFoldDB" id="X6NAM3"/>
<proteinExistence type="predicted"/>
<protein>
    <submittedName>
        <fullName evidence="3">Uncharacterized protein</fullName>
    </submittedName>
</protein>
<feature type="region of interest" description="Disordered" evidence="1">
    <location>
        <begin position="701"/>
        <end position="726"/>
    </location>
</feature>
<comment type="caution">
    <text evidence="3">The sequence shown here is derived from an EMBL/GenBank/DDBJ whole genome shotgun (WGS) entry which is preliminary data.</text>
</comment>
<dbReference type="InterPro" id="IPR008942">
    <property type="entry name" value="ENTH_VHS"/>
</dbReference>
<dbReference type="EMBL" id="ASPP01010814">
    <property type="protein sequence ID" value="ETO22352.1"/>
    <property type="molecule type" value="Genomic_DNA"/>
</dbReference>
<feature type="compositionally biased region" description="Low complexity" evidence="1">
    <location>
        <begin position="214"/>
        <end position="229"/>
    </location>
</feature>
<evidence type="ECO:0000313" key="3">
    <source>
        <dbReference type="EMBL" id="ETO22352.1"/>
    </source>
</evidence>
<feature type="compositionally biased region" description="Polar residues" evidence="1">
    <location>
        <begin position="914"/>
        <end position="935"/>
    </location>
</feature>
<keyword evidence="2" id="KW-0812">Transmembrane</keyword>
<organism evidence="3 4">
    <name type="scientific">Reticulomyxa filosa</name>
    <dbReference type="NCBI Taxonomy" id="46433"/>
    <lineage>
        <taxon>Eukaryota</taxon>
        <taxon>Sar</taxon>
        <taxon>Rhizaria</taxon>
        <taxon>Retaria</taxon>
        <taxon>Foraminifera</taxon>
        <taxon>Monothalamids</taxon>
        <taxon>Reticulomyxidae</taxon>
        <taxon>Reticulomyxa</taxon>
    </lineage>
</organism>
<dbReference type="Proteomes" id="UP000023152">
    <property type="component" value="Unassembled WGS sequence"/>
</dbReference>
<dbReference type="Gene3D" id="3.40.50.11500">
    <property type="match status" value="1"/>
</dbReference>
<keyword evidence="2" id="KW-0472">Membrane</keyword>
<feature type="region of interest" description="Disordered" evidence="1">
    <location>
        <begin position="914"/>
        <end position="947"/>
    </location>
</feature>
<feature type="compositionally biased region" description="Polar residues" evidence="1">
    <location>
        <begin position="762"/>
        <end position="771"/>
    </location>
</feature>
<dbReference type="Gene3D" id="1.25.40.90">
    <property type="match status" value="1"/>
</dbReference>
<name>X6NAM3_RETFI</name>
<reference evidence="3 4" key="1">
    <citation type="journal article" date="2013" name="Curr. Biol.">
        <title>The Genome of the Foraminiferan Reticulomyxa filosa.</title>
        <authorList>
            <person name="Glockner G."/>
            <person name="Hulsmann N."/>
            <person name="Schleicher M."/>
            <person name="Noegel A.A."/>
            <person name="Eichinger L."/>
            <person name="Gallinger C."/>
            <person name="Pawlowski J."/>
            <person name="Sierra R."/>
            <person name="Euteneuer U."/>
            <person name="Pillet L."/>
            <person name="Moustafa A."/>
            <person name="Platzer M."/>
            <person name="Groth M."/>
            <person name="Szafranski K."/>
            <person name="Schliwa M."/>
        </authorList>
    </citation>
    <scope>NUCLEOTIDE SEQUENCE [LARGE SCALE GENOMIC DNA]</scope>
</reference>
<feature type="region of interest" description="Disordered" evidence="1">
    <location>
        <begin position="762"/>
        <end position="806"/>
    </location>
</feature>